<comment type="caution">
    <text evidence="5">The sequence shown here is derived from an EMBL/GenBank/DDBJ whole genome shotgun (WGS) entry which is preliminary data.</text>
</comment>
<evidence type="ECO:0000259" key="4">
    <source>
        <dbReference type="PROSITE" id="PS01124"/>
    </source>
</evidence>
<evidence type="ECO:0000256" key="3">
    <source>
        <dbReference type="ARBA" id="ARBA00023163"/>
    </source>
</evidence>
<protein>
    <submittedName>
        <fullName evidence="5">Helix-turn-helix protein</fullName>
    </submittedName>
</protein>
<keyword evidence="1" id="KW-0805">Transcription regulation</keyword>
<dbReference type="InterPro" id="IPR009057">
    <property type="entry name" value="Homeodomain-like_sf"/>
</dbReference>
<dbReference type="RefSeq" id="WP_148910274.1">
    <property type="nucleotide sequence ID" value="NZ_VNHX01000032.1"/>
</dbReference>
<dbReference type="GO" id="GO:0003700">
    <property type="term" value="F:DNA-binding transcription factor activity"/>
    <property type="evidence" value="ECO:0007669"/>
    <property type="project" value="InterPro"/>
</dbReference>
<evidence type="ECO:0000313" key="5">
    <source>
        <dbReference type="EMBL" id="TYP88201.1"/>
    </source>
</evidence>
<evidence type="ECO:0000256" key="1">
    <source>
        <dbReference type="ARBA" id="ARBA00023015"/>
    </source>
</evidence>
<dbReference type="Pfam" id="PF12833">
    <property type="entry name" value="HTH_18"/>
    <property type="match status" value="1"/>
</dbReference>
<dbReference type="PANTHER" id="PTHR43280:SF32">
    <property type="entry name" value="TRANSCRIPTIONAL REGULATORY PROTEIN"/>
    <property type="match status" value="1"/>
</dbReference>
<dbReference type="AlphaFoldDB" id="A0A5S5CWL7"/>
<dbReference type="InterPro" id="IPR018060">
    <property type="entry name" value="HTH_AraC"/>
</dbReference>
<gene>
    <name evidence="5" type="ORF">BC792_13217</name>
</gene>
<keyword evidence="2" id="KW-0238">DNA-binding</keyword>
<dbReference type="PRINTS" id="PR00032">
    <property type="entry name" value="HTHARAC"/>
</dbReference>
<evidence type="ECO:0000256" key="2">
    <source>
        <dbReference type="ARBA" id="ARBA00023125"/>
    </source>
</evidence>
<dbReference type="PANTHER" id="PTHR43280">
    <property type="entry name" value="ARAC-FAMILY TRANSCRIPTIONAL REGULATOR"/>
    <property type="match status" value="1"/>
</dbReference>
<keyword evidence="3" id="KW-0804">Transcription</keyword>
<dbReference type="PROSITE" id="PS01124">
    <property type="entry name" value="HTH_ARAC_FAMILY_2"/>
    <property type="match status" value="1"/>
</dbReference>
<dbReference type="EMBL" id="VNHX01000032">
    <property type="protein sequence ID" value="TYP88201.1"/>
    <property type="molecule type" value="Genomic_DNA"/>
</dbReference>
<organism evidence="5 6">
    <name type="scientific">Sphingobacterium allocomposti</name>
    <dbReference type="NCBI Taxonomy" id="415956"/>
    <lineage>
        <taxon>Bacteria</taxon>
        <taxon>Pseudomonadati</taxon>
        <taxon>Bacteroidota</taxon>
        <taxon>Sphingobacteriia</taxon>
        <taxon>Sphingobacteriales</taxon>
        <taxon>Sphingobacteriaceae</taxon>
        <taxon>Sphingobacterium</taxon>
    </lineage>
</organism>
<dbReference type="SMART" id="SM00342">
    <property type="entry name" value="HTH_ARAC"/>
    <property type="match status" value="1"/>
</dbReference>
<proteinExistence type="predicted"/>
<reference evidence="5 6" key="1">
    <citation type="submission" date="2019-07" db="EMBL/GenBank/DDBJ databases">
        <title>Genomic Encyclopedia of Archaeal and Bacterial Type Strains, Phase II (KMG-II): from individual species to whole genera.</title>
        <authorList>
            <person name="Goeker M."/>
        </authorList>
    </citation>
    <scope>NUCLEOTIDE SEQUENCE [LARGE SCALE GENOMIC DNA]</scope>
    <source>
        <strain evidence="5 6">DSM 18850</strain>
    </source>
</reference>
<dbReference type="Gene3D" id="1.10.10.60">
    <property type="entry name" value="Homeodomain-like"/>
    <property type="match status" value="1"/>
</dbReference>
<sequence length="276" mass="32279">MEFGIHRVVGKEYTFVRTDYPTAMRDYMLLFIPDEGCSLLIDGSLIEVEAYNLVLVAQDVQIKSNEDEIRPFFLIYFSEQFFSRTDADKAFLQNLKSFRRQEYSYRLLPVSPQYASYYEFIGLHLERAKQHYDEAIYRDLAHNMIKQIMLLAAIYLEENRSGGLLNQNADTRLIRRFQDLVSRHVKREKQVTYYADALCVSSKKLTELSKSVLGMRPKDVITEELIRSAKKLLAESSMSIKQIAWELGYTNENNFSSFFSKACGASPKAYRNRWQR</sequence>
<dbReference type="OrthoDB" id="2666928at2"/>
<dbReference type="InterPro" id="IPR020449">
    <property type="entry name" value="Tscrpt_reg_AraC-type_HTH"/>
</dbReference>
<name>A0A5S5CWL7_9SPHI</name>
<dbReference type="Proteomes" id="UP000325105">
    <property type="component" value="Unassembled WGS sequence"/>
</dbReference>
<feature type="domain" description="HTH araC/xylS-type" evidence="4">
    <location>
        <begin position="175"/>
        <end position="273"/>
    </location>
</feature>
<dbReference type="GO" id="GO:0043565">
    <property type="term" value="F:sequence-specific DNA binding"/>
    <property type="evidence" value="ECO:0007669"/>
    <property type="project" value="InterPro"/>
</dbReference>
<accession>A0A5S5CWL7</accession>
<keyword evidence="6" id="KW-1185">Reference proteome</keyword>
<evidence type="ECO:0000313" key="6">
    <source>
        <dbReference type="Proteomes" id="UP000325105"/>
    </source>
</evidence>
<dbReference type="SUPFAM" id="SSF46689">
    <property type="entry name" value="Homeodomain-like"/>
    <property type="match status" value="1"/>
</dbReference>